<protein>
    <recommendedName>
        <fullName evidence="3 8">Pectate lyase</fullName>
        <ecNumber evidence="3 8">4.2.2.2</ecNumber>
    </recommendedName>
</protein>
<keyword evidence="11" id="KW-1185">Reference proteome</keyword>
<dbReference type="GO" id="GO:0046872">
    <property type="term" value="F:metal ion binding"/>
    <property type="evidence" value="ECO:0007669"/>
    <property type="project" value="UniProtKB-KW"/>
</dbReference>
<comment type="similarity">
    <text evidence="8">Belongs to the polysaccharide lyase 1 family.</text>
</comment>
<dbReference type="Gene3D" id="2.160.20.10">
    <property type="entry name" value="Single-stranded right-handed beta-helix, Pectin lyase-like"/>
    <property type="match status" value="4"/>
</dbReference>
<dbReference type="PANTHER" id="PTHR31683">
    <property type="entry name" value="PECTATE LYASE 18-RELATED"/>
    <property type="match status" value="1"/>
</dbReference>
<feature type="domain" description="Pectate lyase" evidence="9">
    <location>
        <begin position="276"/>
        <end position="480"/>
    </location>
</feature>
<evidence type="ECO:0000256" key="3">
    <source>
        <dbReference type="ARBA" id="ARBA00012272"/>
    </source>
</evidence>
<feature type="domain" description="Pectate lyase" evidence="9">
    <location>
        <begin position="511"/>
        <end position="715"/>
    </location>
</feature>
<feature type="domain" description="Pectate lyase" evidence="9">
    <location>
        <begin position="746"/>
        <end position="950"/>
    </location>
</feature>
<organism evidence="10 11">
    <name type="scientific">Chenopodium quinoa</name>
    <name type="common">Quinoa</name>
    <dbReference type="NCBI Taxonomy" id="63459"/>
    <lineage>
        <taxon>Eukaryota</taxon>
        <taxon>Viridiplantae</taxon>
        <taxon>Streptophyta</taxon>
        <taxon>Embryophyta</taxon>
        <taxon>Tracheophyta</taxon>
        <taxon>Spermatophyta</taxon>
        <taxon>Magnoliopsida</taxon>
        <taxon>eudicotyledons</taxon>
        <taxon>Gunneridae</taxon>
        <taxon>Pentapetalae</taxon>
        <taxon>Caryophyllales</taxon>
        <taxon>Chenopodiaceae</taxon>
        <taxon>Chenopodioideae</taxon>
        <taxon>Atripliceae</taxon>
        <taxon>Chenopodium</taxon>
    </lineage>
</organism>
<proteinExistence type="inferred from homology"/>
<dbReference type="PANTHER" id="PTHR31683:SF144">
    <property type="entry name" value="PECTATE LYASE"/>
    <property type="match status" value="1"/>
</dbReference>
<sequence length="1037" mass="119004">MALTLPYSHVDSCLRALAQQAQGFGRFSVGGLHGPLFLVTSLSDDGPGSLREACRKKEPLWIVFEVSGTIELKSHLNVSSYKTIDGRGQRIKFTGKGLRLKECEHVIICNLEFEGGRGHDVDGIQIKPNSKHIWIDRCTLRDYDDGLIDITRQSTDITISRCHFSQHDKTMLIGADPSHVDDRCIRVTIHHCFFDGTRQRHPRVRYGKVHLYNNYTRGWGIYAVCASVESQIYSQCNIYEADKKKTAFLYYTEKLTFLSIVQSIFLLSPALHDLHNMYYDGPGSLREACRKKESLWIVFEVSGTIELKSHLNVSSYKTIDGRGQRIKFTGKGLRLKECEHVIICNLEFEGGRGHDVDGIQIKPNSKHIWIDRCTLRDYDDGLIDITRQSTDITISRCHFSQHDKTMLIGADPSHVDDRCIRVTIHHCFFDGTRQRHPRVRYGKVHLYNNYTRGWGIYAVCASVESQIYSQCNIYEADKKKTAFLYYTEKLTFLSIVQSIFLLSPALHDLHNMYYDGPGSLREACRKKESLWIVFEVSGTIELKSHLNVSSYKTIDGRGQRIKFTGKGLRLKECEHVIICNLEFEGGRGHDVDGIQIKPNSKHIWIDRCTLRDYDDGLIDITRQSTDITISRCHFSQHDKTMLIGADPSHVDDRCIRVTIHHCFFDGTRQRHPRVRYGKVHLYNNYTRGWGIYAVCASVESQIYSQCNIYEADKKKTAFLYYTEKLTFLSIVQSIFLLSPALHDLHNMYYDGPGSLREACRKKESLWIVFEVSGTIELKSHLNVSSYKTIDGRGQRIKFTGKGLRLKECEHVIICNLEFEGGRGHDVDGIQIKPNSKHIWIDRCTLRDYDDGLIDITRQSTDITISRCHFSQHDKTMLIGADPSHVDDRCIRVTIHHCFFDGTRQRHPRVRYGKVHLYNNYTRGWGIYAVCASVESQIYSQCNIYEADKKKTAFLYYTEKAADKEQEATGSIISEGDLFLNGAVSGVKPLVNEETVFHPSEFYNDWTMEPPTESLKHILQHCTGWLNIPRLPENLSDA</sequence>
<dbReference type="EnsemblPlants" id="AUR62008881-RA">
    <property type="protein sequence ID" value="AUR62008881-RA:cds"/>
    <property type="gene ID" value="AUR62008881"/>
</dbReference>
<comment type="cofactor">
    <cofactor evidence="8">
        <name>Ca(2+)</name>
        <dbReference type="ChEBI" id="CHEBI:29108"/>
    </cofactor>
    <text evidence="8">Binds 1 Ca(2+) ion. Required for its activity.</text>
</comment>
<evidence type="ECO:0000256" key="1">
    <source>
        <dbReference type="ARBA" id="ARBA00000695"/>
    </source>
</evidence>
<comment type="catalytic activity">
    <reaction evidence="1 8">
        <text>Eliminative cleavage of (1-&gt;4)-alpha-D-galacturonan to give oligosaccharides with 4-deoxy-alpha-D-galact-4-enuronosyl groups at their non-reducing ends.</text>
        <dbReference type="EC" id="4.2.2.2"/>
    </reaction>
</comment>
<dbReference type="InterPro" id="IPR002022">
    <property type="entry name" value="Pec_lyase"/>
</dbReference>
<evidence type="ECO:0000256" key="8">
    <source>
        <dbReference type="RuleBase" id="RU361123"/>
    </source>
</evidence>
<dbReference type="Gramene" id="AUR62008881-RA">
    <property type="protein sequence ID" value="AUR62008881-RA:cds"/>
    <property type="gene ID" value="AUR62008881"/>
</dbReference>
<evidence type="ECO:0000256" key="5">
    <source>
        <dbReference type="ARBA" id="ARBA00022729"/>
    </source>
</evidence>
<dbReference type="Pfam" id="PF00544">
    <property type="entry name" value="Pectate_lyase_4"/>
    <property type="match status" value="4"/>
</dbReference>
<dbReference type="InterPro" id="IPR012334">
    <property type="entry name" value="Pectin_lyas_fold"/>
</dbReference>
<evidence type="ECO:0000256" key="6">
    <source>
        <dbReference type="ARBA" id="ARBA00022837"/>
    </source>
</evidence>
<reference evidence="10" key="1">
    <citation type="journal article" date="2017" name="Nature">
        <title>The genome of Chenopodium quinoa.</title>
        <authorList>
            <person name="Jarvis D.E."/>
            <person name="Ho Y.S."/>
            <person name="Lightfoot D.J."/>
            <person name="Schmoeckel S.M."/>
            <person name="Li B."/>
            <person name="Borm T.J.A."/>
            <person name="Ohyanagi H."/>
            <person name="Mineta K."/>
            <person name="Michell C.T."/>
            <person name="Saber N."/>
            <person name="Kharbatia N.M."/>
            <person name="Rupper R.R."/>
            <person name="Sharp A.R."/>
            <person name="Dally N."/>
            <person name="Boughton B.A."/>
            <person name="Woo Y.H."/>
            <person name="Gao G."/>
            <person name="Schijlen E.G.W.M."/>
            <person name="Guo X."/>
            <person name="Momin A.A."/>
            <person name="Negrao S."/>
            <person name="Al-Babili S."/>
            <person name="Gehring C."/>
            <person name="Roessner U."/>
            <person name="Jung C."/>
            <person name="Murphy K."/>
            <person name="Arold S.T."/>
            <person name="Gojobori T."/>
            <person name="van der Linden C.G."/>
            <person name="van Loo E.N."/>
            <person name="Jellen E.N."/>
            <person name="Maughan P.J."/>
            <person name="Tester M."/>
        </authorList>
    </citation>
    <scope>NUCLEOTIDE SEQUENCE [LARGE SCALE GENOMIC DNA]</scope>
    <source>
        <strain evidence="10">cv. PI 614886</strain>
    </source>
</reference>
<dbReference type="InterPro" id="IPR045032">
    <property type="entry name" value="PEL"/>
</dbReference>
<dbReference type="AlphaFoldDB" id="A0A803LAJ2"/>
<dbReference type="Proteomes" id="UP000596660">
    <property type="component" value="Unplaced"/>
</dbReference>
<dbReference type="SMART" id="SM00710">
    <property type="entry name" value="PbH1"/>
    <property type="match status" value="12"/>
</dbReference>
<dbReference type="EC" id="4.2.2.2" evidence="3 8"/>
<dbReference type="InterPro" id="IPR006626">
    <property type="entry name" value="PbH1"/>
</dbReference>
<evidence type="ECO:0000313" key="11">
    <source>
        <dbReference type="Proteomes" id="UP000596660"/>
    </source>
</evidence>
<name>A0A803LAJ2_CHEQI</name>
<keyword evidence="4 8" id="KW-0479">Metal-binding</keyword>
<accession>A0A803LAJ2</accession>
<dbReference type="GO" id="GO:0045490">
    <property type="term" value="P:pectin catabolic process"/>
    <property type="evidence" value="ECO:0007669"/>
    <property type="project" value="UniProtKB-UniPathway"/>
</dbReference>
<evidence type="ECO:0000256" key="2">
    <source>
        <dbReference type="ARBA" id="ARBA00005220"/>
    </source>
</evidence>
<dbReference type="SUPFAM" id="SSF51126">
    <property type="entry name" value="Pectin lyase-like"/>
    <property type="match status" value="4"/>
</dbReference>
<dbReference type="SMART" id="SM00656">
    <property type="entry name" value="Amb_all"/>
    <property type="match status" value="4"/>
</dbReference>
<dbReference type="InterPro" id="IPR018082">
    <property type="entry name" value="AmbAllergen"/>
</dbReference>
<keyword evidence="7 8" id="KW-0456">Lyase</keyword>
<comment type="pathway">
    <text evidence="2 8">Glycan metabolism; pectin degradation; 2-dehydro-3-deoxy-D-gluconate from pectin: step 2/5.</text>
</comment>
<dbReference type="InterPro" id="IPR011050">
    <property type="entry name" value="Pectin_lyase_fold/virulence"/>
</dbReference>
<dbReference type="PRINTS" id="PR00807">
    <property type="entry name" value="AMBALLERGEN"/>
</dbReference>
<evidence type="ECO:0000256" key="7">
    <source>
        <dbReference type="ARBA" id="ARBA00023239"/>
    </source>
</evidence>
<reference evidence="10" key="2">
    <citation type="submission" date="2021-03" db="UniProtKB">
        <authorList>
            <consortium name="EnsemblPlants"/>
        </authorList>
    </citation>
    <scope>IDENTIFICATION</scope>
</reference>
<dbReference type="UniPathway" id="UPA00545">
    <property type="reaction ID" value="UER00824"/>
</dbReference>
<evidence type="ECO:0000259" key="9">
    <source>
        <dbReference type="SMART" id="SM00656"/>
    </source>
</evidence>
<feature type="domain" description="Pectate lyase" evidence="9">
    <location>
        <begin position="47"/>
        <end position="245"/>
    </location>
</feature>
<keyword evidence="6 8" id="KW-0106">Calcium</keyword>
<evidence type="ECO:0000313" key="10">
    <source>
        <dbReference type="EnsemblPlants" id="AUR62008881-RA:cds"/>
    </source>
</evidence>
<keyword evidence="5" id="KW-0732">Signal</keyword>
<dbReference type="GO" id="GO:0030570">
    <property type="term" value="F:pectate lyase activity"/>
    <property type="evidence" value="ECO:0007669"/>
    <property type="project" value="UniProtKB-EC"/>
</dbReference>
<evidence type="ECO:0000256" key="4">
    <source>
        <dbReference type="ARBA" id="ARBA00022723"/>
    </source>
</evidence>